<name>A0A448D9K3_9NEIS</name>
<evidence type="ECO:0000313" key="3">
    <source>
        <dbReference type="Proteomes" id="UP000279284"/>
    </source>
</evidence>
<evidence type="ECO:0000313" key="2">
    <source>
        <dbReference type="EMBL" id="VEF02360.1"/>
    </source>
</evidence>
<keyword evidence="1" id="KW-1133">Transmembrane helix</keyword>
<dbReference type="KEGG" id="nci:NCTC10296_01753"/>
<sequence length="101" mass="11978">MNEEMIYFPQYINNFNQIAFWEADDTFPFLAGCASGIFVSFYIEHVLVYIAGGLFGIVGSMIYIRSKRNHLQGVFFHRLYRWGFFRLNEIFKYGLLRKVVN</sequence>
<accession>A0A448D9K3</accession>
<proteinExistence type="predicted"/>
<evidence type="ECO:0000256" key="1">
    <source>
        <dbReference type="SAM" id="Phobius"/>
    </source>
</evidence>
<dbReference type="AlphaFoldDB" id="A0A448D9K3"/>
<dbReference type="InterPro" id="IPR009838">
    <property type="entry name" value="T4SS_TraL"/>
</dbReference>
<reference evidence="2 3" key="1">
    <citation type="submission" date="2018-12" db="EMBL/GenBank/DDBJ databases">
        <authorList>
            <consortium name="Pathogen Informatics"/>
        </authorList>
    </citation>
    <scope>NUCLEOTIDE SEQUENCE [LARGE SCALE GENOMIC DNA]</scope>
    <source>
        <strain evidence="2 3">NCTC10296</strain>
    </source>
</reference>
<protein>
    <recommendedName>
        <fullName evidence="4">Type IV conjugative transfer system protein TraL</fullName>
    </recommendedName>
</protein>
<keyword evidence="1" id="KW-0812">Transmembrane</keyword>
<dbReference type="GO" id="GO:0019867">
    <property type="term" value="C:outer membrane"/>
    <property type="evidence" value="ECO:0007669"/>
    <property type="project" value="InterPro"/>
</dbReference>
<dbReference type="Pfam" id="PF07178">
    <property type="entry name" value="TraL"/>
    <property type="match status" value="1"/>
</dbReference>
<dbReference type="EMBL" id="LR134313">
    <property type="protein sequence ID" value="VEF02360.1"/>
    <property type="molecule type" value="Genomic_DNA"/>
</dbReference>
<organism evidence="2 3">
    <name type="scientific">Neisseria canis</name>
    <dbReference type="NCBI Taxonomy" id="493"/>
    <lineage>
        <taxon>Bacteria</taxon>
        <taxon>Pseudomonadati</taxon>
        <taxon>Pseudomonadota</taxon>
        <taxon>Betaproteobacteria</taxon>
        <taxon>Neisseriales</taxon>
        <taxon>Neisseriaceae</taxon>
        <taxon>Neisseria</taxon>
    </lineage>
</organism>
<dbReference type="Proteomes" id="UP000279284">
    <property type="component" value="Chromosome"/>
</dbReference>
<feature type="transmembrane region" description="Helical" evidence="1">
    <location>
        <begin position="46"/>
        <end position="64"/>
    </location>
</feature>
<gene>
    <name evidence="2" type="ORF">NCTC10296_01753</name>
</gene>
<dbReference type="STRING" id="493.BWD07_02395"/>
<dbReference type="OrthoDB" id="9813422at2"/>
<dbReference type="RefSeq" id="WP_158087814.1">
    <property type="nucleotide sequence ID" value="NZ_CAUJPY010000032.1"/>
</dbReference>
<keyword evidence="3" id="KW-1185">Reference proteome</keyword>
<evidence type="ECO:0008006" key="4">
    <source>
        <dbReference type="Google" id="ProtNLM"/>
    </source>
</evidence>
<keyword evidence="1" id="KW-0472">Membrane</keyword>